<proteinExistence type="predicted"/>
<dbReference type="NCBIfam" id="NF041892">
    <property type="entry name" value="DgcN"/>
    <property type="match status" value="1"/>
</dbReference>
<dbReference type="EMBL" id="JBAKAZ010000006">
    <property type="protein sequence ID" value="MEL0628495.1"/>
    <property type="molecule type" value="Genomic_DNA"/>
</dbReference>
<evidence type="ECO:0000313" key="4">
    <source>
        <dbReference type="Proteomes" id="UP001369082"/>
    </source>
</evidence>
<dbReference type="InterPro" id="IPR027417">
    <property type="entry name" value="P-loop_NTPase"/>
</dbReference>
<dbReference type="PANTHER" id="PTHR40690:SF1">
    <property type="entry name" value="DUF1611 DOMAIN-CONTAINING PROTEIN"/>
    <property type="match status" value="1"/>
</dbReference>
<dbReference type="RefSeq" id="WP_341596477.1">
    <property type="nucleotide sequence ID" value="NZ_JBAKAZ010000006.1"/>
</dbReference>
<feature type="domain" description="D-glutamate N-acetyltransferase-like N-terminal" evidence="2">
    <location>
        <begin position="42"/>
        <end position="124"/>
    </location>
</feature>
<evidence type="ECO:0000313" key="3">
    <source>
        <dbReference type="EMBL" id="MEL0628495.1"/>
    </source>
</evidence>
<dbReference type="InterPro" id="IPR035086">
    <property type="entry name" value="DgcN-like_C"/>
</dbReference>
<dbReference type="PANTHER" id="PTHR40690">
    <property type="entry name" value="GLL3100 PROTEIN"/>
    <property type="match status" value="1"/>
</dbReference>
<protein>
    <submittedName>
        <fullName evidence="3">N-acetyltransferase DgcN</fullName>
    </submittedName>
</protein>
<dbReference type="InterPro" id="IPR035402">
    <property type="entry name" value="DgcN-like_N"/>
</dbReference>
<dbReference type="SUPFAM" id="SSF52540">
    <property type="entry name" value="P-loop containing nucleoside triphosphate hydrolases"/>
    <property type="match status" value="1"/>
</dbReference>
<dbReference type="Proteomes" id="UP001369082">
    <property type="component" value="Unassembled WGS sequence"/>
</dbReference>
<organism evidence="3 4">
    <name type="scientific">Psychromonas aquatilis</name>
    <dbReference type="NCBI Taxonomy" id="2005072"/>
    <lineage>
        <taxon>Bacteria</taxon>
        <taxon>Pseudomonadati</taxon>
        <taxon>Pseudomonadota</taxon>
        <taxon>Gammaproteobacteria</taxon>
        <taxon>Alteromonadales</taxon>
        <taxon>Psychromonadaceae</taxon>
        <taxon>Psychromonas</taxon>
    </lineage>
</organism>
<evidence type="ECO:0000259" key="2">
    <source>
        <dbReference type="Pfam" id="PF17396"/>
    </source>
</evidence>
<dbReference type="Pfam" id="PF17396">
    <property type="entry name" value="DUF1611_N"/>
    <property type="match status" value="1"/>
</dbReference>
<dbReference type="InterPro" id="IPR011669">
    <property type="entry name" value="DgcN-like"/>
</dbReference>
<evidence type="ECO:0000259" key="1">
    <source>
        <dbReference type="Pfam" id="PF07755"/>
    </source>
</evidence>
<name>A0ABU9GME8_9GAMM</name>
<comment type="caution">
    <text evidence="3">The sequence shown here is derived from an EMBL/GenBank/DDBJ whole genome shotgun (WGS) entry which is preliminary data.</text>
</comment>
<dbReference type="PIRSF" id="PIRSF026760">
    <property type="entry name" value="UCP026760"/>
    <property type="match status" value="1"/>
</dbReference>
<accession>A0ABU9GME8</accession>
<sequence>MKIPQPYLLFLGDVSDPLAAKTARGIHAWRPETCVGEMSLADCEVSLDLPQLTPEEAAQQGAKTFVLGTANAGGYIPKHWMKAITDAITSGLNIASGLHQKLTDIPELVALAEEHQVSLFDVRHQQPELSVGSGVKRTGQRVLTVGTDCSVGKMYTSLALEAEMKKLNLDAQFRATGQTGILIAGEGIPVDAVISDFIAGAAEWVSPDNKADHWDVIEGQGSLFHPSYAGVSLGLLHGSQPDWLVMCHEMGRPHTRHLAHHPLVEVEECISLNLYSARVTNPNAQLAGISVNTSNYPEAEALAYLAALTEKFNVPATDSVRFGLQSIAEFLSKHSITKE</sequence>
<dbReference type="Gene3D" id="3.40.50.300">
    <property type="entry name" value="P-loop containing nucleotide triphosphate hydrolases"/>
    <property type="match status" value="1"/>
</dbReference>
<feature type="domain" description="D-glutamate N-acetyltransferase-like C-terminal" evidence="1">
    <location>
        <begin position="132"/>
        <end position="327"/>
    </location>
</feature>
<reference evidence="3 4" key="1">
    <citation type="submission" date="2024-02" db="EMBL/GenBank/DDBJ databases">
        <title>Bacteria isolated from the canopy kelp, Nereocystis luetkeana.</title>
        <authorList>
            <person name="Pfister C.A."/>
            <person name="Younker I.T."/>
            <person name="Light S.H."/>
        </authorList>
    </citation>
    <scope>NUCLEOTIDE SEQUENCE [LARGE SCALE GENOMIC DNA]</scope>
    <source>
        <strain evidence="3 4">TI.1.05</strain>
    </source>
</reference>
<keyword evidence="4" id="KW-1185">Reference proteome</keyword>
<dbReference type="Pfam" id="PF07755">
    <property type="entry name" value="DUF1611"/>
    <property type="match status" value="1"/>
</dbReference>
<gene>
    <name evidence="3" type="primary">dgcN</name>
    <name evidence="3" type="ORF">V6256_02650</name>
</gene>
<dbReference type="Gene3D" id="3.40.50.720">
    <property type="entry name" value="NAD(P)-binding Rossmann-like Domain"/>
    <property type="match status" value="1"/>
</dbReference>